<evidence type="ECO:0000256" key="5">
    <source>
        <dbReference type="ARBA" id="ARBA00023136"/>
    </source>
</evidence>
<feature type="transmembrane region" description="Helical" evidence="9">
    <location>
        <begin position="403"/>
        <end position="423"/>
    </location>
</feature>
<evidence type="ECO:0000256" key="9">
    <source>
        <dbReference type="SAM" id="Phobius"/>
    </source>
</evidence>
<feature type="transmembrane region" description="Helical" evidence="9">
    <location>
        <begin position="578"/>
        <end position="600"/>
    </location>
</feature>
<sequence length="673" mass="71964">MLHHCAPLALSSTGRPYISIEFRSSHGSLQRSNCANYKRRICVQSSWTFHRNRKECADGTPSKWEFGKVQEKMVEFGRCAFVTSAAALLVQFVACEAYLETASAATLPSASLKTSYSSFRNLENIDEAKCITSPSPFSTPVRKSRAGGGIHGKKSASVLGGGVEQTSLPAGPRRGLHLVKRSSPAYYQFRENFVARQLVVCSSASALPLASLSPALGANSLATLARLASRLDFSVLRSSFGTSFNLLSLCSLVVWLQRSESLPAETPVILSQVAFRLFIPCFLMSKVATTLISQPAQNLIALPLMAVAQVITGAVLGKLACLVFFREPTLKPSVEWTSSDGSESSSLAAEYKEQQIQISRTGATKKQALIVAACAFNNSLTLPLVFLTGVLGSSEEVSRAAGYLALYMVGWSPAMWTVGYKILTSGDEVQVAESSDGRSWWETVSKLIGNVMNPPLYGVLIGLLIGGTPLSHLFLGSREGIALTASQFGTVGALAKLRSVSAGILSPVFEAVSLLGTATLAVQTVVLATSLGASLPKITEKSSVKSSPKEMDPKEVEVVDEKEANLVKSQSALDSKSFWVISFVRLLIMPFVGVCFVTALTKANVLPPDSVYKLTVLTECAMPTAQNLVLMAQLNAGTRPLAGTLANLLLRQYALSVIPVTLWMAIFLALPSL</sequence>
<keyword evidence="2" id="KW-0813">Transport</keyword>
<dbReference type="InterPro" id="IPR045033">
    <property type="entry name" value="PILS1/3/4/5/7"/>
</dbReference>
<evidence type="ECO:0000256" key="6">
    <source>
        <dbReference type="ARBA" id="ARBA00023294"/>
    </source>
</evidence>
<feature type="transmembrane region" description="Helical" evidence="9">
    <location>
        <begin position="653"/>
        <end position="670"/>
    </location>
</feature>
<comment type="similarity">
    <text evidence="8">Belongs to the auxin efflux carrier (TC 2.A.69.2) family.</text>
</comment>
<dbReference type="AlphaFoldDB" id="A0ABD1Z054"/>
<dbReference type="EMBL" id="JBHFFA010000003">
    <property type="protein sequence ID" value="KAL2635999.1"/>
    <property type="molecule type" value="Genomic_DNA"/>
</dbReference>
<dbReference type="PANTHER" id="PTHR31651:SF36">
    <property type="entry name" value="AUXIN EFFLUX CARRIER FAMILY PROTEIN"/>
    <property type="match status" value="1"/>
</dbReference>
<evidence type="ECO:0000256" key="7">
    <source>
        <dbReference type="ARBA" id="ARBA00025100"/>
    </source>
</evidence>
<name>A0ABD1Z054_9MARC</name>
<feature type="transmembrane region" description="Helical" evidence="9">
    <location>
        <begin position="368"/>
        <end position="391"/>
    </location>
</feature>
<comment type="function">
    <text evidence="7">Involved in cellular auxin homeostasis by regulating auxin metabolism. Regulates intracellular auxin accumulation at the endoplasmic reticulum and thus auxin availability for nuclear auxin signaling.</text>
</comment>
<keyword evidence="6" id="KW-0927">Auxin signaling pathway</keyword>
<proteinExistence type="inferred from homology"/>
<dbReference type="InterPro" id="IPR004776">
    <property type="entry name" value="Mem_transp_PIN-like"/>
</dbReference>
<reference evidence="10 11" key="1">
    <citation type="submission" date="2024-09" db="EMBL/GenBank/DDBJ databases">
        <title>Chromosome-scale assembly of Riccia fluitans.</title>
        <authorList>
            <person name="Paukszto L."/>
            <person name="Sawicki J."/>
            <person name="Karawczyk K."/>
            <person name="Piernik-Szablinska J."/>
            <person name="Szczecinska M."/>
            <person name="Mazdziarz M."/>
        </authorList>
    </citation>
    <scope>NUCLEOTIDE SEQUENCE [LARGE SCALE GENOMIC DNA]</scope>
    <source>
        <strain evidence="10">Rf_01</strain>
        <tissue evidence="10">Aerial parts of the thallus</tissue>
    </source>
</reference>
<keyword evidence="3 9" id="KW-0812">Transmembrane</keyword>
<dbReference type="PANTHER" id="PTHR31651">
    <property type="match status" value="1"/>
</dbReference>
<comment type="caution">
    <text evidence="10">The sequence shown here is derived from an EMBL/GenBank/DDBJ whole genome shotgun (WGS) entry which is preliminary data.</text>
</comment>
<organism evidence="10 11">
    <name type="scientific">Riccia fluitans</name>
    <dbReference type="NCBI Taxonomy" id="41844"/>
    <lineage>
        <taxon>Eukaryota</taxon>
        <taxon>Viridiplantae</taxon>
        <taxon>Streptophyta</taxon>
        <taxon>Embryophyta</taxon>
        <taxon>Marchantiophyta</taxon>
        <taxon>Marchantiopsida</taxon>
        <taxon>Marchantiidae</taxon>
        <taxon>Marchantiales</taxon>
        <taxon>Ricciaceae</taxon>
        <taxon>Riccia</taxon>
    </lineage>
</organism>
<evidence type="ECO:0000256" key="1">
    <source>
        <dbReference type="ARBA" id="ARBA00004477"/>
    </source>
</evidence>
<keyword evidence="4 9" id="KW-1133">Transmembrane helix</keyword>
<dbReference type="GO" id="GO:0005789">
    <property type="term" value="C:endoplasmic reticulum membrane"/>
    <property type="evidence" value="ECO:0007669"/>
    <property type="project" value="UniProtKB-SubCell"/>
</dbReference>
<protein>
    <recommendedName>
        <fullName evidence="12">PIN-like protein</fullName>
    </recommendedName>
</protein>
<feature type="transmembrane region" description="Helical" evidence="9">
    <location>
        <begin position="456"/>
        <end position="475"/>
    </location>
</feature>
<evidence type="ECO:0000256" key="8">
    <source>
        <dbReference type="ARBA" id="ARBA00025752"/>
    </source>
</evidence>
<evidence type="ECO:0008006" key="12">
    <source>
        <dbReference type="Google" id="ProtNLM"/>
    </source>
</evidence>
<evidence type="ECO:0000256" key="4">
    <source>
        <dbReference type="ARBA" id="ARBA00022989"/>
    </source>
</evidence>
<accession>A0ABD1Z054</accession>
<evidence type="ECO:0000256" key="2">
    <source>
        <dbReference type="ARBA" id="ARBA00022448"/>
    </source>
</evidence>
<dbReference type="Proteomes" id="UP001605036">
    <property type="component" value="Unassembled WGS sequence"/>
</dbReference>
<keyword evidence="5 9" id="KW-0472">Membrane</keyword>
<keyword evidence="11" id="KW-1185">Reference proteome</keyword>
<dbReference type="Pfam" id="PF03547">
    <property type="entry name" value="Mem_trans"/>
    <property type="match status" value="1"/>
</dbReference>
<dbReference type="GO" id="GO:0009734">
    <property type="term" value="P:auxin-activated signaling pathway"/>
    <property type="evidence" value="ECO:0007669"/>
    <property type="project" value="UniProtKB-KW"/>
</dbReference>
<evidence type="ECO:0000256" key="3">
    <source>
        <dbReference type="ARBA" id="ARBA00022692"/>
    </source>
</evidence>
<evidence type="ECO:0000313" key="11">
    <source>
        <dbReference type="Proteomes" id="UP001605036"/>
    </source>
</evidence>
<evidence type="ECO:0000313" key="10">
    <source>
        <dbReference type="EMBL" id="KAL2635999.1"/>
    </source>
</evidence>
<gene>
    <name evidence="10" type="ORF">R1flu_007478</name>
</gene>
<comment type="subcellular location">
    <subcellularLocation>
        <location evidence="1">Endoplasmic reticulum membrane</location>
        <topology evidence="1">Multi-pass membrane protein</topology>
    </subcellularLocation>
</comment>